<gene>
    <name evidence="2" type="ORF">NHX12_020328</name>
</gene>
<proteinExistence type="predicted"/>
<comment type="caution">
    <text evidence="2">The sequence shown here is derived from an EMBL/GenBank/DDBJ whole genome shotgun (WGS) entry which is preliminary data.</text>
</comment>
<evidence type="ECO:0000256" key="1">
    <source>
        <dbReference type="SAM" id="MobiDB-lite"/>
    </source>
</evidence>
<dbReference type="AlphaFoldDB" id="A0A9Q0ERN7"/>
<feature type="region of interest" description="Disordered" evidence="1">
    <location>
        <begin position="141"/>
        <end position="167"/>
    </location>
</feature>
<name>A0A9Q0ERN7_9TELE</name>
<dbReference type="Proteomes" id="UP001148018">
    <property type="component" value="Unassembled WGS sequence"/>
</dbReference>
<sequence length="359" mass="39551">MCGQTQDKPTYRAPGHGHARLHCDNSLMPRSVKGTKMWLMTIQPSPFPSVYSSPPQASQASRAWQHLDLLVNRDGIKVTKGRLGYGRGFITKAKHSLTLQKLLEKGLWQCQPSALSPGARMEIRTSWRQGKTGLVVGRERNPTANCKAPHRKAPHRKAPHRKAPHRKALTAKPLTAKSLTAKPLTAKPLTAKPLTAKPLTAKPLTRDEIIVQSLGTGHDRKTLNCLRRRTGRSKADHLVRWSFKTGPTACDCGDANYGHCLVCPSITQPSAQTTSHCPSAPLLPNPQLRPPRTAPLPLYYPTLSSDHLALPLCPSITQPSAQTTSHCPSAPLLPNPQLRPPRSVKRAFNLLHFTHFNIY</sequence>
<feature type="compositionally biased region" description="Basic residues" evidence="1">
    <location>
        <begin position="148"/>
        <end position="167"/>
    </location>
</feature>
<protein>
    <submittedName>
        <fullName evidence="2">Uncharacterized protein</fullName>
    </submittedName>
</protein>
<keyword evidence="3" id="KW-1185">Reference proteome</keyword>
<evidence type="ECO:0000313" key="2">
    <source>
        <dbReference type="EMBL" id="KAJ3612051.1"/>
    </source>
</evidence>
<organism evidence="2 3">
    <name type="scientific">Muraenolepis orangiensis</name>
    <name type="common">Patagonian moray cod</name>
    <dbReference type="NCBI Taxonomy" id="630683"/>
    <lineage>
        <taxon>Eukaryota</taxon>
        <taxon>Metazoa</taxon>
        <taxon>Chordata</taxon>
        <taxon>Craniata</taxon>
        <taxon>Vertebrata</taxon>
        <taxon>Euteleostomi</taxon>
        <taxon>Actinopterygii</taxon>
        <taxon>Neopterygii</taxon>
        <taxon>Teleostei</taxon>
        <taxon>Neoteleostei</taxon>
        <taxon>Acanthomorphata</taxon>
        <taxon>Zeiogadaria</taxon>
        <taxon>Gadariae</taxon>
        <taxon>Gadiformes</taxon>
        <taxon>Muraenolepidoidei</taxon>
        <taxon>Muraenolepididae</taxon>
        <taxon>Muraenolepis</taxon>
    </lineage>
</organism>
<accession>A0A9Q0ERN7</accession>
<evidence type="ECO:0000313" key="3">
    <source>
        <dbReference type="Proteomes" id="UP001148018"/>
    </source>
</evidence>
<dbReference type="EMBL" id="JANIIK010000036">
    <property type="protein sequence ID" value="KAJ3612051.1"/>
    <property type="molecule type" value="Genomic_DNA"/>
</dbReference>
<reference evidence="2" key="1">
    <citation type="submission" date="2022-07" db="EMBL/GenBank/DDBJ databases">
        <title>Chromosome-level genome of Muraenolepis orangiensis.</title>
        <authorList>
            <person name="Kim J."/>
        </authorList>
    </citation>
    <scope>NUCLEOTIDE SEQUENCE</scope>
    <source>
        <strain evidence="2">KU_S4_2022</strain>
        <tissue evidence="2">Muscle</tissue>
    </source>
</reference>